<accession>A0A8J7QEB4</accession>
<dbReference type="RefSeq" id="WP_207862282.1">
    <property type="nucleotide sequence ID" value="NZ_JAFREP010000034.1"/>
</dbReference>
<protein>
    <submittedName>
        <fullName evidence="1">Uncharacterized protein</fullName>
    </submittedName>
</protein>
<keyword evidence="2" id="KW-1185">Reference proteome</keyword>
<dbReference type="Proteomes" id="UP000664417">
    <property type="component" value="Unassembled WGS sequence"/>
</dbReference>
<comment type="caution">
    <text evidence="1">The sequence shown here is derived from an EMBL/GenBank/DDBJ whole genome shotgun (WGS) entry which is preliminary data.</text>
</comment>
<dbReference type="AlphaFoldDB" id="A0A8J7QEB4"/>
<gene>
    <name evidence="1" type="ORF">J3U88_27805</name>
</gene>
<evidence type="ECO:0000313" key="2">
    <source>
        <dbReference type="Proteomes" id="UP000664417"/>
    </source>
</evidence>
<evidence type="ECO:0000313" key="1">
    <source>
        <dbReference type="EMBL" id="MBO1322309.1"/>
    </source>
</evidence>
<sequence length="207" mass="23953">MNIIQPMQTFKKISFSCINGNSLDLISEFEEIFSLSRSKGWEIKTEKTLDLKSLYHPAPKSGGAHLPEFLLWSPEQRKDTSVFFSNYIDGLSGTIKALTGCFERHSYSAHVSAPEDDFPYFSFQFFSEGAVERVVYAMKDDPKWEFFQKGELLPIEDASSYRKREIRNRLTEEIIASYFKKLGWDISLESFWASSGSPMRFSKTEWD</sequence>
<proteinExistence type="predicted"/>
<reference evidence="1" key="1">
    <citation type="submission" date="2021-03" db="EMBL/GenBank/DDBJ databases">
        <authorList>
            <person name="Wang G."/>
        </authorList>
    </citation>
    <scope>NUCLEOTIDE SEQUENCE</scope>
    <source>
        <strain evidence="1">KCTC 12899</strain>
    </source>
</reference>
<dbReference type="EMBL" id="JAFREP010000034">
    <property type="protein sequence ID" value="MBO1322309.1"/>
    <property type="molecule type" value="Genomic_DNA"/>
</dbReference>
<name>A0A8J7QEB4_9BACT</name>
<organism evidence="1 2">
    <name type="scientific">Acanthopleuribacter pedis</name>
    <dbReference type="NCBI Taxonomy" id="442870"/>
    <lineage>
        <taxon>Bacteria</taxon>
        <taxon>Pseudomonadati</taxon>
        <taxon>Acidobacteriota</taxon>
        <taxon>Holophagae</taxon>
        <taxon>Acanthopleuribacterales</taxon>
        <taxon>Acanthopleuribacteraceae</taxon>
        <taxon>Acanthopleuribacter</taxon>
    </lineage>
</organism>